<keyword evidence="7" id="KW-1185">Reference proteome</keyword>
<evidence type="ECO:0000256" key="3">
    <source>
        <dbReference type="ARBA" id="ARBA00023125"/>
    </source>
</evidence>
<evidence type="ECO:0000259" key="5">
    <source>
        <dbReference type="PROSITE" id="PS50932"/>
    </source>
</evidence>
<keyword evidence="4" id="KW-0804">Transcription</keyword>
<gene>
    <name evidence="6" type="ORF">GR170_21160</name>
</gene>
<organism evidence="6 7">
    <name type="scientific">Pseudooceanicola albus</name>
    <dbReference type="NCBI Taxonomy" id="2692189"/>
    <lineage>
        <taxon>Bacteria</taxon>
        <taxon>Pseudomonadati</taxon>
        <taxon>Pseudomonadota</taxon>
        <taxon>Alphaproteobacteria</taxon>
        <taxon>Rhodobacterales</taxon>
        <taxon>Paracoccaceae</taxon>
        <taxon>Pseudooceanicola</taxon>
    </lineage>
</organism>
<dbReference type="SUPFAM" id="SSF53822">
    <property type="entry name" value="Periplasmic binding protein-like I"/>
    <property type="match status" value="1"/>
</dbReference>
<protein>
    <submittedName>
        <fullName evidence="6">Substrate-binding domain-containing protein</fullName>
    </submittedName>
</protein>
<feature type="domain" description="HTH lacI-type" evidence="5">
    <location>
        <begin position="6"/>
        <end position="60"/>
    </location>
</feature>
<dbReference type="EMBL" id="WUMU01000026">
    <property type="protein sequence ID" value="MXN20353.1"/>
    <property type="molecule type" value="Genomic_DNA"/>
</dbReference>
<dbReference type="Gene3D" id="3.40.50.2300">
    <property type="match status" value="2"/>
</dbReference>
<dbReference type="InterPro" id="IPR046335">
    <property type="entry name" value="LacI/GalR-like_sensor"/>
</dbReference>
<dbReference type="SUPFAM" id="SSF47413">
    <property type="entry name" value="lambda repressor-like DNA-binding domains"/>
    <property type="match status" value="1"/>
</dbReference>
<keyword evidence="2" id="KW-0805">Transcription regulation</keyword>
<dbReference type="InterPro" id="IPR028082">
    <property type="entry name" value="Peripla_BP_I"/>
</dbReference>
<sequence length="347" mass="37278">MIRKRVTIRDVAREAAVSMTSVSRHLNGQITLPEATARRIERAVETLGYAPNALARQLSLGASRTLGFVTSDIAYPFFAAIASAAEDEAARQGYGLMIFNSRNRIEQELAQIERIANHQIDGLILQTNHPADPALAEAINATGRVVLIDEDVPGALAPRLFARNAEGGELATRHLLDHGHRHIGMICGPDGMSSSIGRKEGHARAMARAGLLPSPGLILHGAYDEDSGARAFRHLMERPHPPTALFATADVLALGALRAARDMGLSIPRDVSLISFDDIPNADLLAPPLTTIRQSPEDFGRGGIRLLLELIQDGSVLPRQEHVPVSIIERASVSAPGPEDPPLPRAD</sequence>
<name>A0A6L7GC26_9RHOB</name>
<dbReference type="Proteomes" id="UP000477911">
    <property type="component" value="Unassembled WGS sequence"/>
</dbReference>
<accession>A0A6L7GC26</accession>
<dbReference type="InterPro" id="IPR010982">
    <property type="entry name" value="Lambda_DNA-bd_dom_sf"/>
</dbReference>
<reference evidence="6 7" key="1">
    <citation type="submission" date="2019-12" db="EMBL/GenBank/DDBJ databases">
        <authorList>
            <person name="Li M."/>
        </authorList>
    </citation>
    <scope>NUCLEOTIDE SEQUENCE [LARGE SCALE GENOMIC DNA]</scope>
    <source>
        <strain evidence="6 7">GBMRC 2024</strain>
    </source>
</reference>
<dbReference type="CDD" id="cd06267">
    <property type="entry name" value="PBP1_LacI_sugar_binding-like"/>
    <property type="match status" value="1"/>
</dbReference>
<keyword evidence="3" id="KW-0238">DNA-binding</keyword>
<dbReference type="SMART" id="SM00354">
    <property type="entry name" value="HTH_LACI"/>
    <property type="match status" value="1"/>
</dbReference>
<dbReference type="Gene3D" id="1.10.260.40">
    <property type="entry name" value="lambda repressor-like DNA-binding domains"/>
    <property type="match status" value="1"/>
</dbReference>
<evidence type="ECO:0000313" key="6">
    <source>
        <dbReference type="EMBL" id="MXN20353.1"/>
    </source>
</evidence>
<proteinExistence type="predicted"/>
<evidence type="ECO:0000256" key="4">
    <source>
        <dbReference type="ARBA" id="ARBA00023163"/>
    </source>
</evidence>
<dbReference type="Pfam" id="PF00356">
    <property type="entry name" value="LacI"/>
    <property type="match status" value="1"/>
</dbReference>
<dbReference type="GO" id="GO:0003700">
    <property type="term" value="F:DNA-binding transcription factor activity"/>
    <property type="evidence" value="ECO:0007669"/>
    <property type="project" value="TreeGrafter"/>
</dbReference>
<comment type="caution">
    <text evidence="6">The sequence shown here is derived from an EMBL/GenBank/DDBJ whole genome shotgun (WGS) entry which is preliminary data.</text>
</comment>
<dbReference type="PROSITE" id="PS50932">
    <property type="entry name" value="HTH_LACI_2"/>
    <property type="match status" value="1"/>
</dbReference>
<evidence type="ECO:0000313" key="7">
    <source>
        <dbReference type="Proteomes" id="UP000477911"/>
    </source>
</evidence>
<dbReference type="PANTHER" id="PTHR30146:SF148">
    <property type="entry name" value="HTH-TYPE TRANSCRIPTIONAL REPRESSOR PURR-RELATED"/>
    <property type="match status" value="1"/>
</dbReference>
<evidence type="ECO:0000256" key="1">
    <source>
        <dbReference type="ARBA" id="ARBA00022491"/>
    </source>
</evidence>
<dbReference type="CDD" id="cd01392">
    <property type="entry name" value="HTH_LacI"/>
    <property type="match status" value="1"/>
</dbReference>
<dbReference type="PANTHER" id="PTHR30146">
    <property type="entry name" value="LACI-RELATED TRANSCRIPTIONAL REPRESSOR"/>
    <property type="match status" value="1"/>
</dbReference>
<dbReference type="RefSeq" id="WP_160896478.1">
    <property type="nucleotide sequence ID" value="NZ_WUMU01000026.1"/>
</dbReference>
<keyword evidence="1" id="KW-0678">Repressor</keyword>
<dbReference type="GO" id="GO:0000976">
    <property type="term" value="F:transcription cis-regulatory region binding"/>
    <property type="evidence" value="ECO:0007669"/>
    <property type="project" value="TreeGrafter"/>
</dbReference>
<dbReference type="Pfam" id="PF13377">
    <property type="entry name" value="Peripla_BP_3"/>
    <property type="match status" value="1"/>
</dbReference>
<dbReference type="AlphaFoldDB" id="A0A6L7GC26"/>
<dbReference type="InterPro" id="IPR000843">
    <property type="entry name" value="HTH_LacI"/>
</dbReference>
<evidence type="ECO:0000256" key="2">
    <source>
        <dbReference type="ARBA" id="ARBA00023015"/>
    </source>
</evidence>